<dbReference type="SMART" id="SM00894">
    <property type="entry name" value="Excalibur"/>
    <property type="match status" value="1"/>
</dbReference>
<feature type="region of interest" description="Disordered" evidence="1">
    <location>
        <begin position="211"/>
        <end position="294"/>
    </location>
</feature>
<evidence type="ECO:0000259" key="3">
    <source>
        <dbReference type="SMART" id="SM00894"/>
    </source>
</evidence>
<keyword evidence="2" id="KW-1133">Transmembrane helix</keyword>
<dbReference type="Gene3D" id="2.40.50.90">
    <property type="match status" value="1"/>
</dbReference>
<dbReference type="GO" id="GO:0004519">
    <property type="term" value="F:endonuclease activity"/>
    <property type="evidence" value="ECO:0007669"/>
    <property type="project" value="UniProtKB-KW"/>
</dbReference>
<reference evidence="4 5" key="1">
    <citation type="submission" date="2016-09" db="EMBL/GenBank/DDBJ databases">
        <title>Pseudonocardia autotrophica DSM535, a candidate organism with high potential of specific P450 cytochromes.</title>
        <authorList>
            <person name="Grumaz C."/>
            <person name="Vainshtein Y."/>
            <person name="Kirstahler P."/>
            <person name="Sohn K."/>
        </authorList>
    </citation>
    <scope>NUCLEOTIDE SEQUENCE [LARGE SCALE GENOMIC DNA]</scope>
    <source>
        <strain evidence="4 5">DSM 535</strain>
    </source>
</reference>
<keyword evidence="4" id="KW-0378">Hydrolase</keyword>
<dbReference type="GO" id="GO:0016787">
    <property type="term" value="F:hydrolase activity"/>
    <property type="evidence" value="ECO:0007669"/>
    <property type="project" value="UniProtKB-KW"/>
</dbReference>
<sequence length="294" mass="30347">MNNARRRLRDDDYWRAHRHQPWLVLGGFLLLISVLAAITGQDEETLAGTGGRTAAGATGGSTEPALSRAGIAPELSSPVSAETTGADLPGTVTGQRRVSQIIDGDTIVLAAGDRVRVLGIDSCESGTSGGLAATIAARDALRGKTVTLRAEPGVDRDRHDRLLRYVEAPGVGDFGRYMVSHGTHTGVYDGRNDAASTYLASLRALGAERSCGAELSTRQQPAARAPAPVDAPAPAPPRTASPPAAPAPARAPAGEAFKNCAAARAAGAAPVHRGQPGYGPHLDRDNDGIGCEWS</sequence>
<accession>A0A1Y2N924</accession>
<dbReference type="SUPFAM" id="SSF50199">
    <property type="entry name" value="Staphylococcal nuclease"/>
    <property type="match status" value="1"/>
</dbReference>
<name>A0A1Y2N924_PSEAH</name>
<keyword evidence="2" id="KW-0472">Membrane</keyword>
<evidence type="ECO:0000313" key="5">
    <source>
        <dbReference type="Proteomes" id="UP000194360"/>
    </source>
</evidence>
<dbReference type="Proteomes" id="UP000194360">
    <property type="component" value="Unassembled WGS sequence"/>
</dbReference>
<dbReference type="STRING" id="2074.BG845_00092"/>
<dbReference type="EC" id="3.1.-.-" evidence="4"/>
<dbReference type="EMBL" id="MIGB01000001">
    <property type="protein sequence ID" value="OSY43972.1"/>
    <property type="molecule type" value="Genomic_DNA"/>
</dbReference>
<keyword evidence="4" id="KW-0255">Endonuclease</keyword>
<evidence type="ECO:0000256" key="1">
    <source>
        <dbReference type="SAM" id="MobiDB-lite"/>
    </source>
</evidence>
<gene>
    <name evidence="4" type="primary">yokF</name>
    <name evidence="4" type="ORF">BG845_00092</name>
</gene>
<dbReference type="InterPro" id="IPR008613">
    <property type="entry name" value="Excalibur_Ca-bd_domain"/>
</dbReference>
<dbReference type="InterPro" id="IPR035437">
    <property type="entry name" value="SNase_OB-fold_sf"/>
</dbReference>
<evidence type="ECO:0000313" key="4">
    <source>
        <dbReference type="EMBL" id="OSY43972.1"/>
    </source>
</evidence>
<keyword evidence="4" id="KW-0540">Nuclease</keyword>
<keyword evidence="5" id="KW-1185">Reference proteome</keyword>
<feature type="transmembrane region" description="Helical" evidence="2">
    <location>
        <begin position="21"/>
        <end position="39"/>
    </location>
</feature>
<organism evidence="4 5">
    <name type="scientific">Pseudonocardia autotrophica</name>
    <name type="common">Amycolata autotrophica</name>
    <name type="synonym">Nocardia autotrophica</name>
    <dbReference type="NCBI Taxonomy" id="2074"/>
    <lineage>
        <taxon>Bacteria</taxon>
        <taxon>Bacillati</taxon>
        <taxon>Actinomycetota</taxon>
        <taxon>Actinomycetes</taxon>
        <taxon>Pseudonocardiales</taxon>
        <taxon>Pseudonocardiaceae</taxon>
        <taxon>Pseudonocardia</taxon>
    </lineage>
</organism>
<evidence type="ECO:0000256" key="2">
    <source>
        <dbReference type="SAM" id="Phobius"/>
    </source>
</evidence>
<dbReference type="RefSeq" id="WP_249044929.1">
    <property type="nucleotide sequence ID" value="NZ_MIGB01000001.1"/>
</dbReference>
<proteinExistence type="predicted"/>
<protein>
    <submittedName>
        <fullName evidence="4">SPBc2 prophage-derived endonuclease YokF</fullName>
        <ecNumber evidence="4">3.1.-.-</ecNumber>
    </submittedName>
</protein>
<comment type="caution">
    <text evidence="4">The sequence shown here is derived from an EMBL/GenBank/DDBJ whole genome shotgun (WGS) entry which is preliminary data.</text>
</comment>
<feature type="compositionally biased region" description="Pro residues" evidence="1">
    <location>
        <begin position="229"/>
        <end position="246"/>
    </location>
</feature>
<keyword evidence="2" id="KW-0812">Transmembrane</keyword>
<dbReference type="AlphaFoldDB" id="A0A1Y2N924"/>
<feature type="domain" description="Excalibur calcium-binding" evidence="3">
    <location>
        <begin position="256"/>
        <end position="292"/>
    </location>
</feature>
<dbReference type="Pfam" id="PF05901">
    <property type="entry name" value="Excalibur"/>
    <property type="match status" value="1"/>
</dbReference>